<dbReference type="CDD" id="cd07987">
    <property type="entry name" value="LPLAT_MGAT-like"/>
    <property type="match status" value="1"/>
</dbReference>
<protein>
    <submittedName>
        <fullName evidence="2">Acyltransferase family protein</fullName>
    </submittedName>
</protein>
<dbReference type="SMART" id="SM00563">
    <property type="entry name" value="PlsC"/>
    <property type="match status" value="1"/>
</dbReference>
<feature type="domain" description="Phospholipid/glycerol acyltransferase" evidence="1">
    <location>
        <begin position="66"/>
        <end position="185"/>
    </location>
</feature>
<dbReference type="EMBL" id="CP098502">
    <property type="protein sequence ID" value="UTI63714.1"/>
    <property type="molecule type" value="Genomic_DNA"/>
</dbReference>
<dbReference type="InterPro" id="IPR002123">
    <property type="entry name" value="Plipid/glycerol_acylTrfase"/>
</dbReference>
<gene>
    <name evidence="2" type="ORF">NBH00_20515</name>
</gene>
<evidence type="ECO:0000313" key="3">
    <source>
        <dbReference type="Proteomes" id="UP001056035"/>
    </source>
</evidence>
<dbReference type="Proteomes" id="UP001056035">
    <property type="component" value="Chromosome"/>
</dbReference>
<proteinExistence type="predicted"/>
<dbReference type="Pfam" id="PF01553">
    <property type="entry name" value="Acyltransferase"/>
    <property type="match status" value="1"/>
</dbReference>
<dbReference type="PANTHER" id="PTHR22753">
    <property type="entry name" value="TRANSMEMBRANE PROTEIN 68"/>
    <property type="match status" value="1"/>
</dbReference>
<sequence>MSLLNQVAGAAARTAGGLVPRFRPGNLDDRDPDTMRELLPGTWLLASAWYRPDVRGLHHIPQEGAALIVGNHSGGSQSPEVFVSQLAIASYFGVERPFYQLAHRMVLNSPVGGLLRRFGTIEADPRNAERALREGALLLVFPGGDYEVFRPSWQSATVDFGDRKGFIRLALEHDVPIVPQVTIGGQEQALFLSRGEGLAKLLRLDRTLRLKSLPIILAPPFGLVVGPFTPFIPLPTKVVIQYMEPIDLRATYGEDPDVDAVYADITGRMQDVLTALQHERRFPVIG</sequence>
<dbReference type="PIRSF" id="PIRSF016753">
    <property type="entry name" value="P_lipid/glycerol_ac_tran_prd"/>
    <property type="match status" value="1"/>
</dbReference>
<keyword evidence="2" id="KW-0012">Acyltransferase</keyword>
<accession>A0ABY5DT36</accession>
<dbReference type="PANTHER" id="PTHR22753:SF14">
    <property type="entry name" value="MONOACYLGLYCEROL_DIACYLGLYCEROL O-ACYLTRANSFERASE"/>
    <property type="match status" value="1"/>
</dbReference>
<evidence type="ECO:0000313" key="2">
    <source>
        <dbReference type="EMBL" id="UTI63714.1"/>
    </source>
</evidence>
<reference evidence="2 3" key="1">
    <citation type="submission" date="2022-06" db="EMBL/GenBank/DDBJ databases">
        <title>Paraconexibacter antarcticus.</title>
        <authorList>
            <person name="Kim C.S."/>
        </authorList>
    </citation>
    <scope>NUCLEOTIDE SEQUENCE [LARGE SCALE GENOMIC DNA]</scope>
    <source>
        <strain evidence="2 3">02-257</strain>
    </source>
</reference>
<dbReference type="GO" id="GO:0016746">
    <property type="term" value="F:acyltransferase activity"/>
    <property type="evidence" value="ECO:0007669"/>
    <property type="project" value="UniProtKB-KW"/>
</dbReference>
<name>A0ABY5DT36_9ACTN</name>
<keyword evidence="2" id="KW-0808">Transferase</keyword>
<dbReference type="SUPFAM" id="SSF69593">
    <property type="entry name" value="Glycerol-3-phosphate (1)-acyltransferase"/>
    <property type="match status" value="1"/>
</dbReference>
<dbReference type="InterPro" id="IPR016676">
    <property type="entry name" value="P_lipid/glycerol_AcTrfase_prd"/>
</dbReference>
<evidence type="ECO:0000259" key="1">
    <source>
        <dbReference type="SMART" id="SM00563"/>
    </source>
</evidence>
<organism evidence="2 3">
    <name type="scientific">Paraconexibacter antarcticus</name>
    <dbReference type="NCBI Taxonomy" id="2949664"/>
    <lineage>
        <taxon>Bacteria</taxon>
        <taxon>Bacillati</taxon>
        <taxon>Actinomycetota</taxon>
        <taxon>Thermoleophilia</taxon>
        <taxon>Solirubrobacterales</taxon>
        <taxon>Paraconexibacteraceae</taxon>
        <taxon>Paraconexibacter</taxon>
    </lineage>
</organism>
<keyword evidence="3" id="KW-1185">Reference proteome</keyword>
<dbReference type="RefSeq" id="WP_254570438.1">
    <property type="nucleotide sequence ID" value="NZ_CP098502.1"/>
</dbReference>